<evidence type="ECO:0000256" key="7">
    <source>
        <dbReference type="ARBA" id="ARBA00023146"/>
    </source>
</evidence>
<comment type="similarity">
    <text evidence="1 9">Belongs to the class-II aminoacyl-tRNA synthetase family.</text>
</comment>
<dbReference type="CDD" id="cd00775">
    <property type="entry name" value="LysRS_core"/>
    <property type="match status" value="1"/>
</dbReference>
<feature type="binding site" evidence="9">
    <location>
        <position position="403"/>
    </location>
    <ligand>
        <name>Mg(2+)</name>
        <dbReference type="ChEBI" id="CHEBI:18420"/>
        <label>1</label>
    </ligand>
</feature>
<evidence type="ECO:0000313" key="13">
    <source>
        <dbReference type="Proteomes" id="UP000262583"/>
    </source>
</evidence>
<evidence type="ECO:0000256" key="5">
    <source>
        <dbReference type="ARBA" id="ARBA00022840"/>
    </source>
</evidence>
<evidence type="ECO:0000256" key="4">
    <source>
        <dbReference type="ARBA" id="ARBA00022741"/>
    </source>
</evidence>
<dbReference type="GO" id="GO:0005524">
    <property type="term" value="F:ATP binding"/>
    <property type="evidence" value="ECO:0007669"/>
    <property type="project" value="UniProtKB-UniRule"/>
</dbReference>
<reference evidence="12 13" key="1">
    <citation type="submission" date="2018-05" db="EMBL/GenBank/DDBJ databases">
        <title>A metagenomic window into the 2 km-deep terrestrial subsurface aquifer revealed taxonomically and functionally diverse microbial community comprising novel uncultured bacterial lineages.</title>
        <authorList>
            <person name="Kadnikov V.V."/>
            <person name="Mardanov A.V."/>
            <person name="Beletsky A.V."/>
            <person name="Banks D."/>
            <person name="Pimenov N.V."/>
            <person name="Frank Y.A."/>
            <person name="Karnachuk O.V."/>
            <person name="Ravin N.V."/>
        </authorList>
    </citation>
    <scope>NUCLEOTIDE SEQUENCE [LARGE SCALE GENOMIC DNA]</scope>
    <source>
        <strain evidence="12">BY</strain>
    </source>
</reference>
<dbReference type="KEGG" id="schv:BRCON_0602"/>
<dbReference type="Gene3D" id="3.30.930.10">
    <property type="entry name" value="Bira Bifunctional Protein, Domain 2"/>
    <property type="match status" value="1"/>
</dbReference>
<dbReference type="PRINTS" id="PR00982">
    <property type="entry name" value="TRNASYNTHLYS"/>
</dbReference>
<evidence type="ECO:0000259" key="11">
    <source>
        <dbReference type="PROSITE" id="PS50862"/>
    </source>
</evidence>
<keyword evidence="9" id="KW-0963">Cytoplasm</keyword>
<dbReference type="SUPFAM" id="SSF55681">
    <property type="entry name" value="Class II aaRS and biotin synthetases"/>
    <property type="match status" value="1"/>
</dbReference>
<comment type="cofactor">
    <cofactor evidence="9 10">
        <name>Mg(2+)</name>
        <dbReference type="ChEBI" id="CHEBI:18420"/>
    </cofactor>
    <text evidence="9 10">Binds 3 Mg(2+) ions per subunit.</text>
</comment>
<evidence type="ECO:0000256" key="3">
    <source>
        <dbReference type="ARBA" id="ARBA00022723"/>
    </source>
</evidence>
<dbReference type="Proteomes" id="UP000262583">
    <property type="component" value="Chromosome"/>
</dbReference>
<dbReference type="InterPro" id="IPR045864">
    <property type="entry name" value="aa-tRNA-synth_II/BPL/LPL"/>
</dbReference>
<dbReference type="InterPro" id="IPR002313">
    <property type="entry name" value="Lys-tRNA-ligase_II"/>
</dbReference>
<dbReference type="SUPFAM" id="SSF50249">
    <property type="entry name" value="Nucleic acid-binding proteins"/>
    <property type="match status" value="1"/>
</dbReference>
<keyword evidence="6 9" id="KW-0648">Protein biosynthesis</keyword>
<dbReference type="InterPro" id="IPR006195">
    <property type="entry name" value="aa-tRNA-synth_II"/>
</dbReference>
<dbReference type="Pfam" id="PF00152">
    <property type="entry name" value="tRNA-synt_2"/>
    <property type="match status" value="1"/>
</dbReference>
<gene>
    <name evidence="9" type="primary">lysS</name>
    <name evidence="12" type="ORF">BRCON_0602</name>
</gene>
<keyword evidence="4 9" id="KW-0547">Nucleotide-binding</keyword>
<keyword evidence="3 9" id="KW-0479">Metal-binding</keyword>
<dbReference type="InterPro" id="IPR012340">
    <property type="entry name" value="NA-bd_OB-fold"/>
</dbReference>
<sequence length="492" mass="57197">MLPDHNEIIRLRYEKAERMRSESLNPYVNRWLPTHHAEEIRQNSDALIESKCRVRVAGRIMTLRMMGKAAFFHLRDETGQIQCYVKKDVVPELAFHVLKHYTDLGDIVGVEGEVFVTRTGELTVLAHDFQILTKSVRPLPEKWHGLKDQELRYRRRYVDLIVNEEVHECFVKRSQIVAAMRNYLMGRGYLEVETPMMQPIYGGANARPFKTHHNALDIDLYLRIAPELYLKRLMVGGFERIFELNRNFRNEGISTRHNPEFTMLELYTAYWDYRDTMQLTEETIREVAKQVFGTTRFVFGEHEFDLGPPFPRITYLDAIRTYVDGAGDLELSWADPPEVTLQKIRPFFMPEVSGSTPQLIVEMFEHLVEPKLIAPVFITEFPKATSPLAKAKPTDPNVAERFELFICGMEVANGYSELNDPKEQYERFREQMLARERGDEEAHRMDEDYIRALEHGMPPASGLGIGIDRLVMLLTNSPSIRDVILFPLMKPE</sequence>
<keyword evidence="9 10" id="KW-0460">Magnesium</keyword>
<dbReference type="EC" id="6.1.1.6" evidence="9"/>
<dbReference type="GO" id="GO:0005829">
    <property type="term" value="C:cytosol"/>
    <property type="evidence" value="ECO:0007669"/>
    <property type="project" value="TreeGrafter"/>
</dbReference>
<keyword evidence="2 9" id="KW-0436">Ligase</keyword>
<organism evidence="12 13">
    <name type="scientific">Sumerlaea chitinivorans</name>
    <dbReference type="NCBI Taxonomy" id="2250252"/>
    <lineage>
        <taxon>Bacteria</taxon>
        <taxon>Candidatus Sumerlaeota</taxon>
        <taxon>Candidatus Sumerlaeia</taxon>
        <taxon>Candidatus Sumerlaeales</taxon>
        <taxon>Candidatus Sumerlaeaceae</taxon>
        <taxon>Candidatus Sumerlaea</taxon>
    </lineage>
</organism>
<dbReference type="FunFam" id="2.40.50.140:FF:000024">
    <property type="entry name" value="Lysine--tRNA ligase"/>
    <property type="match status" value="1"/>
</dbReference>
<dbReference type="NCBIfam" id="TIGR00499">
    <property type="entry name" value="lysS_bact"/>
    <property type="match status" value="1"/>
</dbReference>
<dbReference type="AlphaFoldDB" id="A0A2Z4Y309"/>
<dbReference type="NCBIfam" id="NF001756">
    <property type="entry name" value="PRK00484.1"/>
    <property type="match status" value="1"/>
</dbReference>
<dbReference type="InterPro" id="IPR004365">
    <property type="entry name" value="NA-bd_OB_tRNA"/>
</dbReference>
<proteinExistence type="inferred from homology"/>
<comment type="subunit">
    <text evidence="9">Homodimer.</text>
</comment>
<keyword evidence="7 9" id="KW-0030">Aminoacyl-tRNA synthetase</keyword>
<evidence type="ECO:0000313" key="12">
    <source>
        <dbReference type="EMBL" id="AXA35379.1"/>
    </source>
</evidence>
<dbReference type="Gene3D" id="2.40.50.140">
    <property type="entry name" value="Nucleic acid-binding proteins"/>
    <property type="match status" value="1"/>
</dbReference>
<accession>A0A2Z4Y309</accession>
<dbReference type="GO" id="GO:0006430">
    <property type="term" value="P:lysyl-tRNA aminoacylation"/>
    <property type="evidence" value="ECO:0007669"/>
    <property type="project" value="UniProtKB-UniRule"/>
</dbReference>
<keyword evidence="5 9" id="KW-0067">ATP-binding</keyword>
<feature type="binding site" evidence="9">
    <location>
        <position position="410"/>
    </location>
    <ligand>
        <name>Mg(2+)</name>
        <dbReference type="ChEBI" id="CHEBI:18420"/>
        <label>1</label>
    </ligand>
</feature>
<dbReference type="GO" id="GO:0000287">
    <property type="term" value="F:magnesium ion binding"/>
    <property type="evidence" value="ECO:0007669"/>
    <property type="project" value="UniProtKB-UniRule"/>
</dbReference>
<evidence type="ECO:0000256" key="6">
    <source>
        <dbReference type="ARBA" id="ARBA00022917"/>
    </source>
</evidence>
<dbReference type="Pfam" id="PF01336">
    <property type="entry name" value="tRNA_anti-codon"/>
    <property type="match status" value="1"/>
</dbReference>
<name>A0A2Z4Y309_SUMC1</name>
<dbReference type="HAMAP" id="MF_00252">
    <property type="entry name" value="Lys_tRNA_synth_class2"/>
    <property type="match status" value="1"/>
</dbReference>
<evidence type="ECO:0000256" key="9">
    <source>
        <dbReference type="HAMAP-Rule" id="MF_00252"/>
    </source>
</evidence>
<dbReference type="EMBL" id="CP030759">
    <property type="protein sequence ID" value="AXA35379.1"/>
    <property type="molecule type" value="Genomic_DNA"/>
</dbReference>
<evidence type="ECO:0000256" key="10">
    <source>
        <dbReference type="RuleBase" id="RU000336"/>
    </source>
</evidence>
<dbReference type="InterPro" id="IPR004364">
    <property type="entry name" value="Aa-tRNA-synt_II"/>
</dbReference>
<comment type="subcellular location">
    <subcellularLocation>
        <location evidence="9">Cytoplasm</location>
    </subcellularLocation>
</comment>
<evidence type="ECO:0000256" key="2">
    <source>
        <dbReference type="ARBA" id="ARBA00022598"/>
    </source>
</evidence>
<dbReference type="PANTHER" id="PTHR42918">
    <property type="entry name" value="LYSYL-TRNA SYNTHETASE"/>
    <property type="match status" value="1"/>
</dbReference>
<feature type="binding site" evidence="9">
    <location>
        <position position="410"/>
    </location>
    <ligand>
        <name>Mg(2+)</name>
        <dbReference type="ChEBI" id="CHEBI:18420"/>
        <label>2</label>
    </ligand>
</feature>
<dbReference type="GO" id="GO:0004824">
    <property type="term" value="F:lysine-tRNA ligase activity"/>
    <property type="evidence" value="ECO:0007669"/>
    <property type="project" value="UniProtKB-UniRule"/>
</dbReference>
<protein>
    <recommendedName>
        <fullName evidence="9">Lysine--tRNA ligase</fullName>
        <ecNumber evidence="9">6.1.1.6</ecNumber>
    </recommendedName>
    <alternativeName>
        <fullName evidence="9">Lysyl-tRNA synthetase</fullName>
        <shortName evidence="9">LysRS</shortName>
    </alternativeName>
</protein>
<evidence type="ECO:0000256" key="8">
    <source>
        <dbReference type="ARBA" id="ARBA00048573"/>
    </source>
</evidence>
<dbReference type="PANTHER" id="PTHR42918:SF15">
    <property type="entry name" value="LYSINE--TRNA LIGASE, CHLOROPLASTIC_MITOCHONDRIAL"/>
    <property type="match status" value="1"/>
</dbReference>
<feature type="domain" description="Aminoacyl-transfer RNA synthetases class-II family profile" evidence="11">
    <location>
        <begin position="173"/>
        <end position="491"/>
    </location>
</feature>
<dbReference type="GO" id="GO:0000049">
    <property type="term" value="F:tRNA binding"/>
    <property type="evidence" value="ECO:0007669"/>
    <property type="project" value="TreeGrafter"/>
</dbReference>
<dbReference type="CDD" id="cd04322">
    <property type="entry name" value="LysRS_N"/>
    <property type="match status" value="1"/>
</dbReference>
<comment type="catalytic activity">
    <reaction evidence="8 9 10">
        <text>tRNA(Lys) + L-lysine + ATP = L-lysyl-tRNA(Lys) + AMP + diphosphate</text>
        <dbReference type="Rhea" id="RHEA:20792"/>
        <dbReference type="Rhea" id="RHEA-COMP:9696"/>
        <dbReference type="Rhea" id="RHEA-COMP:9697"/>
        <dbReference type="ChEBI" id="CHEBI:30616"/>
        <dbReference type="ChEBI" id="CHEBI:32551"/>
        <dbReference type="ChEBI" id="CHEBI:33019"/>
        <dbReference type="ChEBI" id="CHEBI:78442"/>
        <dbReference type="ChEBI" id="CHEBI:78529"/>
        <dbReference type="ChEBI" id="CHEBI:456215"/>
        <dbReference type="EC" id="6.1.1.6"/>
    </reaction>
</comment>
<dbReference type="PROSITE" id="PS50862">
    <property type="entry name" value="AA_TRNA_LIGASE_II"/>
    <property type="match status" value="1"/>
</dbReference>
<dbReference type="InterPro" id="IPR044136">
    <property type="entry name" value="Lys-tRNA-ligase_II_N"/>
</dbReference>
<dbReference type="InterPro" id="IPR018149">
    <property type="entry name" value="Lys-tRNA-synth_II_C"/>
</dbReference>
<evidence type="ECO:0000256" key="1">
    <source>
        <dbReference type="ARBA" id="ARBA00008226"/>
    </source>
</evidence>